<sequence>MTSPPKIALLHGWATDPAIWNSTRESLEIRGFNVTVYTMPGYGLRKNDSGAKTLEQLVDDAIDRLAGHDIWIGWSLGAMISLEAAARIPAAMRTVVAVCGTAKFCCDQEKTDSLDRLNEAIRSHPEKAVKRFLRSMPKVENRRLVARSAPSPNKDDPVAGSETLLSGLEILKRADLTSEVNKISVPVGLISGEDDPIIPATSGRALHQRIPNSTFTALPCGHVPFLECGPLFLEHIVEFTQTVAESAAS</sequence>
<dbReference type="Proteomes" id="UP000322214">
    <property type="component" value="Chromosome"/>
</dbReference>
<dbReference type="STRING" id="980251.GCA_001642875_01389"/>
<evidence type="ECO:0000313" key="2">
    <source>
        <dbReference type="EMBL" id="QEG25088.1"/>
    </source>
</evidence>
<dbReference type="EC" id="3.1.1.85" evidence="2"/>
<dbReference type="PANTHER" id="PTHR43689:SF8">
    <property type="entry name" value="ALPHA_BETA-HYDROLASES SUPERFAMILY PROTEIN"/>
    <property type="match status" value="1"/>
</dbReference>
<keyword evidence="3" id="KW-1185">Reference proteome</keyword>
<dbReference type="InterPro" id="IPR000073">
    <property type="entry name" value="AB_hydrolase_1"/>
</dbReference>
<dbReference type="KEGG" id="mff:MFFC18_50110"/>
<dbReference type="Pfam" id="PF12697">
    <property type="entry name" value="Abhydrolase_6"/>
    <property type="match status" value="1"/>
</dbReference>
<evidence type="ECO:0000259" key="1">
    <source>
        <dbReference type="Pfam" id="PF12697"/>
    </source>
</evidence>
<evidence type="ECO:0000313" key="3">
    <source>
        <dbReference type="Proteomes" id="UP000322214"/>
    </source>
</evidence>
<name>A0A5B9PF98_9BACT</name>
<keyword evidence="2" id="KW-0378">Hydrolase</keyword>
<dbReference type="PANTHER" id="PTHR43689">
    <property type="entry name" value="HYDROLASE"/>
    <property type="match status" value="1"/>
</dbReference>
<dbReference type="SUPFAM" id="SSF53474">
    <property type="entry name" value="alpha/beta-Hydrolases"/>
    <property type="match status" value="1"/>
</dbReference>
<dbReference type="RefSeq" id="WP_075084191.1">
    <property type="nucleotide sequence ID" value="NZ_CP042912.1"/>
</dbReference>
<dbReference type="OrthoDB" id="9773293at2"/>
<dbReference type="EMBL" id="CP042912">
    <property type="protein sequence ID" value="QEG25088.1"/>
    <property type="molecule type" value="Genomic_DNA"/>
</dbReference>
<accession>A0A5B9PF98</accession>
<dbReference type="GO" id="GO:0090499">
    <property type="term" value="F:pimelyl-[acyl-carrier protein] methyl ester esterase activity"/>
    <property type="evidence" value="ECO:0007669"/>
    <property type="project" value="UniProtKB-EC"/>
</dbReference>
<proteinExistence type="predicted"/>
<dbReference type="AlphaFoldDB" id="A0A5B9PF98"/>
<dbReference type="Gene3D" id="3.40.50.1820">
    <property type="entry name" value="alpha/beta hydrolase"/>
    <property type="match status" value="1"/>
</dbReference>
<organism evidence="2 3">
    <name type="scientific">Mariniblastus fucicola</name>
    <dbReference type="NCBI Taxonomy" id="980251"/>
    <lineage>
        <taxon>Bacteria</taxon>
        <taxon>Pseudomonadati</taxon>
        <taxon>Planctomycetota</taxon>
        <taxon>Planctomycetia</taxon>
        <taxon>Pirellulales</taxon>
        <taxon>Pirellulaceae</taxon>
        <taxon>Mariniblastus</taxon>
    </lineage>
</organism>
<dbReference type="InterPro" id="IPR029058">
    <property type="entry name" value="AB_hydrolase_fold"/>
</dbReference>
<feature type="domain" description="AB hydrolase-1" evidence="1">
    <location>
        <begin position="9"/>
        <end position="227"/>
    </location>
</feature>
<gene>
    <name evidence="2" type="primary">bioH</name>
    <name evidence="2" type="ORF">MFFC18_50110</name>
</gene>
<protein>
    <submittedName>
        <fullName evidence="2">Pimeloyl-[acyl-carrier protein] methyl ester esterase</fullName>
        <ecNumber evidence="2">3.1.1.85</ecNumber>
    </submittedName>
</protein>
<reference evidence="2 3" key="1">
    <citation type="submission" date="2019-08" db="EMBL/GenBank/DDBJ databases">
        <title>Deep-cultivation of Planctomycetes and their phenomic and genomic characterization uncovers novel biology.</title>
        <authorList>
            <person name="Wiegand S."/>
            <person name="Jogler M."/>
            <person name="Boedeker C."/>
            <person name="Pinto D."/>
            <person name="Vollmers J."/>
            <person name="Rivas-Marin E."/>
            <person name="Kohn T."/>
            <person name="Peeters S.H."/>
            <person name="Heuer A."/>
            <person name="Rast P."/>
            <person name="Oberbeckmann S."/>
            <person name="Bunk B."/>
            <person name="Jeske O."/>
            <person name="Meyerdierks A."/>
            <person name="Storesund J.E."/>
            <person name="Kallscheuer N."/>
            <person name="Luecker S."/>
            <person name="Lage O.M."/>
            <person name="Pohl T."/>
            <person name="Merkel B.J."/>
            <person name="Hornburger P."/>
            <person name="Mueller R.-W."/>
            <person name="Bruemmer F."/>
            <person name="Labrenz M."/>
            <person name="Spormann A.M."/>
            <person name="Op den Camp H."/>
            <person name="Overmann J."/>
            <person name="Amann R."/>
            <person name="Jetten M.S.M."/>
            <person name="Mascher T."/>
            <person name="Medema M.H."/>
            <person name="Devos D.P."/>
            <person name="Kaster A.-K."/>
            <person name="Ovreas L."/>
            <person name="Rohde M."/>
            <person name="Galperin M.Y."/>
            <person name="Jogler C."/>
        </authorList>
    </citation>
    <scope>NUCLEOTIDE SEQUENCE [LARGE SCALE GENOMIC DNA]</scope>
    <source>
        <strain evidence="2 3">FC18</strain>
    </source>
</reference>